<evidence type="ECO:0000259" key="5">
    <source>
        <dbReference type="SMART" id="SM00065"/>
    </source>
</evidence>
<dbReference type="Gene3D" id="3.30.450.40">
    <property type="match status" value="2"/>
</dbReference>
<evidence type="ECO:0000256" key="4">
    <source>
        <dbReference type="SAM" id="MobiDB-lite"/>
    </source>
</evidence>
<protein>
    <submittedName>
        <fullName evidence="6">GAF domain-containing protein</fullName>
    </submittedName>
</protein>
<dbReference type="InterPro" id="IPR003594">
    <property type="entry name" value="HATPase_dom"/>
</dbReference>
<keyword evidence="7" id="KW-1185">Reference proteome</keyword>
<sequence length="595" mass="64191">MSVDEPAAGAGAQRPRNGMPPDPALTFPDQPRLELDQLLRQLVQRAGEVMSTQGRLRGLLRANQAVIADLTLPVVLRRICEAARELVDARYAALGVLGGDGRIAELVHTGMDDTVVRRIGDLPQGKGLLGAVIDEDRPIRLRTVAGDPRSCGFPGGHPPMSSFLGVPIRVREQIFGSLYLADCTRGEFTAEDEELTRALAVTAGVAIDNARLYESTRRRGEWLAATAAVTRETLDPSAGRPLSTIAERSRELADADLAIVLLPDDEDELRVELAAGSPGQHAVARQLEGRTIPRDRTLSGHVFDTTQPLRLAHPRELAHLEPAVEVAELRIGPILVVPLVGAERNDGVLLLTRRIGRAPFTEEDLDMTAGFANQAAVALELAESRVERERLRMLDERERIAADLHDHVIQRLFAAGLSLQGVAARLDGPEAGRVAQVIGDLDDTIAQIRTSIFSLQRTGDDEGVRSRILVVVTEAARLLGFTPLLRFSGPAETLVAAAHDPGLTDDLVAVLREALVNAAKHAHASQVEVDVVAETVDGGDRLSLVVTDDGVGPGEGARRSGLANLERRARRRGGSFELRPHSPRGSWLRWVAPLS</sequence>
<reference evidence="7" key="1">
    <citation type="journal article" date="2019" name="Int. J. Syst. Evol. Microbiol.">
        <title>The Global Catalogue of Microorganisms (GCM) 10K type strain sequencing project: providing services to taxonomists for standard genome sequencing and annotation.</title>
        <authorList>
            <consortium name="The Broad Institute Genomics Platform"/>
            <consortium name="The Broad Institute Genome Sequencing Center for Infectious Disease"/>
            <person name="Wu L."/>
            <person name="Ma J."/>
        </authorList>
    </citation>
    <scope>NUCLEOTIDE SEQUENCE [LARGE SCALE GENOMIC DNA]</scope>
    <source>
        <strain evidence="7">CGMCC 4.7397</strain>
    </source>
</reference>
<name>A0ABW1IIJ3_9PSEU</name>
<dbReference type="RefSeq" id="WP_379572028.1">
    <property type="nucleotide sequence ID" value="NZ_JBHSQK010000126.1"/>
</dbReference>
<dbReference type="InterPro" id="IPR036890">
    <property type="entry name" value="HATPase_C_sf"/>
</dbReference>
<gene>
    <name evidence="6" type="ORF">ACFQH9_31515</name>
</gene>
<evidence type="ECO:0000313" key="7">
    <source>
        <dbReference type="Proteomes" id="UP001596119"/>
    </source>
</evidence>
<dbReference type="Pfam" id="PF02518">
    <property type="entry name" value="HATPase_c"/>
    <property type="match status" value="1"/>
</dbReference>
<dbReference type="SUPFAM" id="SSF55874">
    <property type="entry name" value="ATPase domain of HSP90 chaperone/DNA topoisomerase II/histidine kinase"/>
    <property type="match status" value="1"/>
</dbReference>
<dbReference type="Gene3D" id="3.30.565.10">
    <property type="entry name" value="Histidine kinase-like ATPase, C-terminal domain"/>
    <property type="match status" value="1"/>
</dbReference>
<feature type="region of interest" description="Disordered" evidence="4">
    <location>
        <begin position="1"/>
        <end position="28"/>
    </location>
</feature>
<dbReference type="Pfam" id="PF07730">
    <property type="entry name" value="HisKA_3"/>
    <property type="match status" value="1"/>
</dbReference>
<dbReference type="PANTHER" id="PTHR24421">
    <property type="entry name" value="NITRATE/NITRITE SENSOR PROTEIN NARX-RELATED"/>
    <property type="match status" value="1"/>
</dbReference>
<accession>A0ABW1IIJ3</accession>
<feature type="domain" description="GAF" evidence="5">
    <location>
        <begin position="237"/>
        <end position="389"/>
    </location>
</feature>
<dbReference type="Pfam" id="PF13492">
    <property type="entry name" value="GAF_3"/>
    <property type="match status" value="1"/>
</dbReference>
<feature type="domain" description="GAF" evidence="5">
    <location>
        <begin position="71"/>
        <end position="217"/>
    </location>
</feature>
<comment type="caution">
    <text evidence="6">The sequence shown here is derived from an EMBL/GenBank/DDBJ whole genome shotgun (WGS) entry which is preliminary data.</text>
</comment>
<dbReference type="SMART" id="SM00065">
    <property type="entry name" value="GAF"/>
    <property type="match status" value="2"/>
</dbReference>
<evidence type="ECO:0000313" key="6">
    <source>
        <dbReference type="EMBL" id="MFC5952798.1"/>
    </source>
</evidence>
<organism evidence="6 7">
    <name type="scientific">Pseudonocardia lutea</name>
    <dbReference type="NCBI Taxonomy" id="2172015"/>
    <lineage>
        <taxon>Bacteria</taxon>
        <taxon>Bacillati</taxon>
        <taxon>Actinomycetota</taxon>
        <taxon>Actinomycetes</taxon>
        <taxon>Pseudonocardiales</taxon>
        <taxon>Pseudonocardiaceae</taxon>
        <taxon>Pseudonocardia</taxon>
    </lineage>
</organism>
<evidence type="ECO:0000256" key="1">
    <source>
        <dbReference type="ARBA" id="ARBA00022679"/>
    </source>
</evidence>
<dbReference type="InterPro" id="IPR011712">
    <property type="entry name" value="Sig_transdc_His_kin_sub3_dim/P"/>
</dbReference>
<dbReference type="PANTHER" id="PTHR24421:SF56">
    <property type="entry name" value="OXYGEN SENSOR HISTIDINE KINASE RESPONSE REGULATOR DOST"/>
    <property type="match status" value="1"/>
</dbReference>
<keyword evidence="3" id="KW-0902">Two-component regulatory system</keyword>
<dbReference type="CDD" id="cd16917">
    <property type="entry name" value="HATPase_UhpB-NarQ-NarX-like"/>
    <property type="match status" value="1"/>
</dbReference>
<dbReference type="InterPro" id="IPR029016">
    <property type="entry name" value="GAF-like_dom_sf"/>
</dbReference>
<proteinExistence type="predicted"/>
<evidence type="ECO:0000256" key="3">
    <source>
        <dbReference type="ARBA" id="ARBA00023012"/>
    </source>
</evidence>
<dbReference type="InterPro" id="IPR003018">
    <property type="entry name" value="GAF"/>
</dbReference>
<dbReference type="InterPro" id="IPR050482">
    <property type="entry name" value="Sensor_HK_TwoCompSys"/>
</dbReference>
<dbReference type="SUPFAM" id="SSF55781">
    <property type="entry name" value="GAF domain-like"/>
    <property type="match status" value="2"/>
</dbReference>
<dbReference type="Gene3D" id="1.20.5.1930">
    <property type="match status" value="1"/>
</dbReference>
<keyword evidence="2" id="KW-0418">Kinase</keyword>
<dbReference type="EMBL" id="JBHSQK010000126">
    <property type="protein sequence ID" value="MFC5952798.1"/>
    <property type="molecule type" value="Genomic_DNA"/>
</dbReference>
<evidence type="ECO:0000256" key="2">
    <source>
        <dbReference type="ARBA" id="ARBA00022777"/>
    </source>
</evidence>
<dbReference type="Proteomes" id="UP001596119">
    <property type="component" value="Unassembled WGS sequence"/>
</dbReference>
<keyword evidence="1" id="KW-0808">Transferase</keyword>
<dbReference type="Pfam" id="PF13185">
    <property type="entry name" value="GAF_2"/>
    <property type="match status" value="1"/>
</dbReference>